<dbReference type="AlphaFoldDB" id="A0AAV0T7X8"/>
<evidence type="ECO:0000256" key="1">
    <source>
        <dbReference type="SAM" id="MobiDB-lite"/>
    </source>
</evidence>
<gene>
    <name evidence="2" type="ORF">HBR001_LOCUS1208</name>
</gene>
<organism evidence="2 3">
    <name type="scientific">Hyaloperonospora brassicae</name>
    <name type="common">Brassica downy mildew</name>
    <name type="synonym">Peronospora brassicae</name>
    <dbReference type="NCBI Taxonomy" id="162125"/>
    <lineage>
        <taxon>Eukaryota</taxon>
        <taxon>Sar</taxon>
        <taxon>Stramenopiles</taxon>
        <taxon>Oomycota</taxon>
        <taxon>Peronosporomycetes</taxon>
        <taxon>Peronosporales</taxon>
        <taxon>Peronosporaceae</taxon>
        <taxon>Hyaloperonospora</taxon>
    </lineage>
</organism>
<comment type="caution">
    <text evidence="2">The sequence shown here is derived from an EMBL/GenBank/DDBJ whole genome shotgun (WGS) entry which is preliminary data.</text>
</comment>
<dbReference type="Proteomes" id="UP001162031">
    <property type="component" value="Unassembled WGS sequence"/>
</dbReference>
<keyword evidence="3" id="KW-1185">Reference proteome</keyword>
<name>A0AAV0T7X8_HYABA</name>
<proteinExistence type="predicted"/>
<feature type="compositionally biased region" description="Basic and acidic residues" evidence="1">
    <location>
        <begin position="275"/>
        <end position="287"/>
    </location>
</feature>
<feature type="region of interest" description="Disordered" evidence="1">
    <location>
        <begin position="275"/>
        <end position="349"/>
    </location>
</feature>
<feature type="compositionally biased region" description="Basic and acidic residues" evidence="1">
    <location>
        <begin position="331"/>
        <end position="349"/>
    </location>
</feature>
<evidence type="ECO:0000313" key="2">
    <source>
        <dbReference type="EMBL" id="CAI5714264.1"/>
    </source>
</evidence>
<feature type="compositionally biased region" description="Low complexity" evidence="1">
    <location>
        <begin position="288"/>
        <end position="319"/>
    </location>
</feature>
<evidence type="ECO:0000313" key="3">
    <source>
        <dbReference type="Proteomes" id="UP001162031"/>
    </source>
</evidence>
<reference evidence="2" key="1">
    <citation type="submission" date="2022-12" db="EMBL/GenBank/DDBJ databases">
        <authorList>
            <person name="Webb A."/>
        </authorList>
    </citation>
    <scope>NUCLEOTIDE SEQUENCE</scope>
    <source>
        <strain evidence="2">Hp1</strain>
    </source>
</reference>
<dbReference type="EMBL" id="CANTFL010000122">
    <property type="protein sequence ID" value="CAI5714264.1"/>
    <property type="molecule type" value="Genomic_DNA"/>
</dbReference>
<accession>A0AAV0T7X8</accession>
<sequence>MPTPRPAKSYSLFQRAVRVVQTSIRRVDRWAAVRAPGLPNPPDVEARVRQPRFADLWEFTLADHYRIFFEVWHEYKSSFSGVSDEELAQSKAELKRAVTAVRGKVADTASANLSFLDESLEGSQVHRNLHALRDKGAANVAYLAKEAQHVVGQVDADAVLRRAQDVVDQTRSDDDVATTLKKNVAGLRELAKEGRDAALQLDTRDVERFKTSVQSWVADKLLVGQSVLMAFIDGYREGKAMELAREDALLITFAKQAAEDHKDIIGNQIKKLMDQQREKVRQEREDAAATSASAAKAETAPTSGKPETGMTATEGATTAVSVQEKAAPPTTRKDSDARLDTRQEDPKQQ</sequence>
<protein>
    <submittedName>
        <fullName evidence="2">Uncharacterized protein</fullName>
    </submittedName>
</protein>